<feature type="transmembrane region" description="Helical" evidence="1">
    <location>
        <begin position="84"/>
        <end position="104"/>
    </location>
</feature>
<feature type="transmembrane region" description="Helical" evidence="1">
    <location>
        <begin position="59"/>
        <end position="78"/>
    </location>
</feature>
<sequence>MNCPNCNQKTNIEKTANQYFLGENSQGIPFFKCEECGNLFYVKEETAYTISRGEKGYRFVPITYGVLEFLVAGTIFYFFGSNIITWIVGGIFLWLGWSSIKIGIWGSQKLIDEMTLDSGVGSSKDATEEWRKINKLE</sequence>
<dbReference type="AlphaFoldDB" id="A0A1F6YCS2"/>
<protein>
    <submittedName>
        <fullName evidence="2">Uncharacterized protein</fullName>
    </submittedName>
</protein>
<evidence type="ECO:0000256" key="1">
    <source>
        <dbReference type="SAM" id="Phobius"/>
    </source>
</evidence>
<dbReference type="Proteomes" id="UP000176192">
    <property type="component" value="Unassembled WGS sequence"/>
</dbReference>
<name>A0A1F6YCS2_9BACT</name>
<dbReference type="EMBL" id="MFVV01000005">
    <property type="protein sequence ID" value="OGJ04193.1"/>
    <property type="molecule type" value="Genomic_DNA"/>
</dbReference>
<reference evidence="2 3" key="1">
    <citation type="journal article" date="2016" name="Nat. Commun.">
        <title>Thousands of microbial genomes shed light on interconnected biogeochemical processes in an aquifer system.</title>
        <authorList>
            <person name="Anantharaman K."/>
            <person name="Brown C.T."/>
            <person name="Hug L.A."/>
            <person name="Sharon I."/>
            <person name="Castelle C.J."/>
            <person name="Probst A.J."/>
            <person name="Thomas B.C."/>
            <person name="Singh A."/>
            <person name="Wilkins M.J."/>
            <person name="Karaoz U."/>
            <person name="Brodie E.L."/>
            <person name="Williams K.H."/>
            <person name="Hubbard S.S."/>
            <person name="Banfield J.F."/>
        </authorList>
    </citation>
    <scope>NUCLEOTIDE SEQUENCE [LARGE SCALE GENOMIC DNA]</scope>
</reference>
<keyword evidence="1" id="KW-0812">Transmembrane</keyword>
<accession>A0A1F6YCS2</accession>
<keyword evidence="1" id="KW-1133">Transmembrane helix</keyword>
<keyword evidence="1" id="KW-0472">Membrane</keyword>
<evidence type="ECO:0000313" key="2">
    <source>
        <dbReference type="EMBL" id="OGJ04193.1"/>
    </source>
</evidence>
<comment type="caution">
    <text evidence="2">The sequence shown here is derived from an EMBL/GenBank/DDBJ whole genome shotgun (WGS) entry which is preliminary data.</text>
</comment>
<gene>
    <name evidence="2" type="ORF">A3G06_02945</name>
</gene>
<proteinExistence type="predicted"/>
<dbReference type="STRING" id="1801797.A3G06_02945"/>
<organism evidence="2 3">
    <name type="scientific">Candidatus Nomurabacteria bacterium RIFCSPLOWO2_12_FULL_46_14</name>
    <dbReference type="NCBI Taxonomy" id="1801797"/>
    <lineage>
        <taxon>Bacteria</taxon>
        <taxon>Candidatus Nomuraibacteriota</taxon>
    </lineage>
</organism>
<evidence type="ECO:0000313" key="3">
    <source>
        <dbReference type="Proteomes" id="UP000176192"/>
    </source>
</evidence>